<accession>A0A4V5PP31</accession>
<keyword evidence="2" id="KW-0378">Hydrolase</keyword>
<organism evidence="2 3">
    <name type="scientific">Rhodobacter capsulatus</name>
    <name type="common">Rhodopseudomonas capsulata</name>
    <dbReference type="NCBI Taxonomy" id="1061"/>
    <lineage>
        <taxon>Bacteria</taxon>
        <taxon>Pseudomonadati</taxon>
        <taxon>Pseudomonadota</taxon>
        <taxon>Alphaproteobacteria</taxon>
        <taxon>Rhodobacterales</taxon>
        <taxon>Rhodobacter group</taxon>
        <taxon>Rhodobacter</taxon>
    </lineage>
</organism>
<evidence type="ECO:0000313" key="2">
    <source>
        <dbReference type="EMBL" id="TKD17939.1"/>
    </source>
</evidence>
<dbReference type="EMBL" id="SWJZ01000050">
    <property type="protein sequence ID" value="TKD17939.1"/>
    <property type="molecule type" value="Genomic_DNA"/>
</dbReference>
<dbReference type="RefSeq" id="WP_136907089.1">
    <property type="nucleotide sequence ID" value="NZ_SWJZ01000050.1"/>
</dbReference>
<evidence type="ECO:0000313" key="3">
    <source>
        <dbReference type="Proteomes" id="UP000310597"/>
    </source>
</evidence>
<dbReference type="Pfam" id="PF14279">
    <property type="entry name" value="HNH_5"/>
    <property type="match status" value="1"/>
</dbReference>
<dbReference type="AlphaFoldDB" id="A0A4V5PP31"/>
<name>A0A4V5PP31_RHOCA</name>
<keyword evidence="2" id="KW-0255">Endonuclease</keyword>
<evidence type="ECO:0000259" key="1">
    <source>
        <dbReference type="Pfam" id="PF14279"/>
    </source>
</evidence>
<dbReference type="Proteomes" id="UP000310597">
    <property type="component" value="Unassembled WGS sequence"/>
</dbReference>
<protein>
    <submittedName>
        <fullName evidence="2">HNH endonuclease</fullName>
    </submittedName>
</protein>
<reference evidence="2 3" key="1">
    <citation type="submission" date="2019-04" db="EMBL/GenBank/DDBJ databases">
        <title>Draft Whole-Genome sequence of the purple photosynthetic bacterium Rhodobacter capsulatus SP108 with an indigenous class A beta-lactamase.</title>
        <authorList>
            <person name="Robertson S."/>
            <person name="Meyer T.E."/>
            <person name="Kyndt J.A."/>
        </authorList>
    </citation>
    <scope>NUCLEOTIDE SEQUENCE [LARGE SCALE GENOMIC DNA]</scope>
    <source>
        <strain evidence="2 3">SP108</strain>
    </source>
</reference>
<dbReference type="Gene3D" id="1.10.30.50">
    <property type="match status" value="1"/>
</dbReference>
<gene>
    <name evidence="2" type="ORF">FBT96_12405</name>
</gene>
<feature type="domain" description="HNH endonuclease 5" evidence="1">
    <location>
        <begin position="5"/>
        <end position="61"/>
    </location>
</feature>
<sequence length="161" mass="17957">MSGSCTYCGRDFSAANPRTVEHLVPMARGGSRCDPENRGESCAECNAAKGTMTDEEFRAQLRNEAFFDHARPAIKPAMTDPVERTIAEALDRAGIEWVGDTDPRAKRLDFFLPIENVHIEVKRFHTDRTAEQMERSENIIVVVGLAAARAFARMITKRDDG</sequence>
<dbReference type="GO" id="GO:0004519">
    <property type="term" value="F:endonuclease activity"/>
    <property type="evidence" value="ECO:0007669"/>
    <property type="project" value="UniProtKB-KW"/>
</dbReference>
<dbReference type="OrthoDB" id="7585205at2"/>
<comment type="caution">
    <text evidence="2">The sequence shown here is derived from an EMBL/GenBank/DDBJ whole genome shotgun (WGS) entry which is preliminary data.</text>
</comment>
<keyword evidence="2" id="KW-0540">Nuclease</keyword>
<dbReference type="InterPro" id="IPR029471">
    <property type="entry name" value="HNH_5"/>
</dbReference>
<proteinExistence type="predicted"/>